<evidence type="ECO:0000256" key="3">
    <source>
        <dbReference type="ARBA" id="ARBA00022553"/>
    </source>
</evidence>
<evidence type="ECO:0000259" key="11">
    <source>
        <dbReference type="Pfam" id="PF07730"/>
    </source>
</evidence>
<dbReference type="GO" id="GO:0000155">
    <property type="term" value="F:phosphorelay sensor kinase activity"/>
    <property type="evidence" value="ECO:0007669"/>
    <property type="project" value="InterPro"/>
</dbReference>
<keyword evidence="8" id="KW-0902">Two-component regulatory system</keyword>
<feature type="domain" description="Two component regulator three Y" evidence="10">
    <location>
        <begin position="848"/>
        <end position="906"/>
    </location>
</feature>
<dbReference type="PANTHER" id="PTHR24421">
    <property type="entry name" value="NITRATE/NITRITE SENSOR PROTEIN NARX-RELATED"/>
    <property type="match status" value="1"/>
</dbReference>
<dbReference type="GO" id="GO:0016020">
    <property type="term" value="C:membrane"/>
    <property type="evidence" value="ECO:0007669"/>
    <property type="project" value="InterPro"/>
</dbReference>
<evidence type="ECO:0000313" key="12">
    <source>
        <dbReference type="EMBL" id="GLR19564.1"/>
    </source>
</evidence>
<proteinExistence type="predicted"/>
<keyword evidence="4" id="KW-0808">Transferase</keyword>
<evidence type="ECO:0000256" key="9">
    <source>
        <dbReference type="SAM" id="Phobius"/>
    </source>
</evidence>
<evidence type="ECO:0000256" key="7">
    <source>
        <dbReference type="ARBA" id="ARBA00022840"/>
    </source>
</evidence>
<evidence type="ECO:0000256" key="1">
    <source>
        <dbReference type="ARBA" id="ARBA00000085"/>
    </source>
</evidence>
<evidence type="ECO:0000256" key="6">
    <source>
        <dbReference type="ARBA" id="ARBA00022777"/>
    </source>
</evidence>
<dbReference type="Gene3D" id="1.20.5.1930">
    <property type="match status" value="1"/>
</dbReference>
<dbReference type="Pfam" id="PF07730">
    <property type="entry name" value="HisKA_3"/>
    <property type="match status" value="1"/>
</dbReference>
<keyword evidence="3" id="KW-0597">Phosphoprotein</keyword>
<keyword evidence="13" id="KW-1185">Reference proteome</keyword>
<dbReference type="Pfam" id="PF07494">
    <property type="entry name" value="Reg_prop"/>
    <property type="match status" value="1"/>
</dbReference>
<evidence type="ECO:0000259" key="10">
    <source>
        <dbReference type="Pfam" id="PF07495"/>
    </source>
</evidence>
<dbReference type="Proteomes" id="UP001156666">
    <property type="component" value="Unassembled WGS sequence"/>
</dbReference>
<dbReference type="GO" id="GO:0005524">
    <property type="term" value="F:ATP binding"/>
    <property type="evidence" value="ECO:0007669"/>
    <property type="project" value="UniProtKB-KW"/>
</dbReference>
<reference evidence="12" key="1">
    <citation type="journal article" date="2014" name="Int. J. Syst. Evol. Microbiol.">
        <title>Complete genome sequence of Corynebacterium casei LMG S-19264T (=DSM 44701T), isolated from a smear-ripened cheese.</title>
        <authorList>
            <consortium name="US DOE Joint Genome Institute (JGI-PGF)"/>
            <person name="Walter F."/>
            <person name="Albersmeier A."/>
            <person name="Kalinowski J."/>
            <person name="Ruckert C."/>
        </authorList>
    </citation>
    <scope>NUCLEOTIDE SEQUENCE</scope>
    <source>
        <strain evidence="12">NBRC 108769</strain>
    </source>
</reference>
<dbReference type="Gene3D" id="2.130.10.10">
    <property type="entry name" value="YVTN repeat-like/Quinoprotein amine dehydrogenase"/>
    <property type="match status" value="3"/>
</dbReference>
<evidence type="ECO:0000313" key="13">
    <source>
        <dbReference type="Proteomes" id="UP001156666"/>
    </source>
</evidence>
<dbReference type="CDD" id="cd16917">
    <property type="entry name" value="HATPase_UhpB-NarQ-NarX-like"/>
    <property type="match status" value="1"/>
</dbReference>
<comment type="catalytic activity">
    <reaction evidence="1">
        <text>ATP + protein L-histidine = ADP + protein N-phospho-L-histidine.</text>
        <dbReference type="EC" id="2.7.13.3"/>
    </reaction>
</comment>
<keyword evidence="9" id="KW-0472">Membrane</keyword>
<name>A0AA37STV8_9BACT</name>
<dbReference type="EMBL" id="BSOH01000027">
    <property type="protein sequence ID" value="GLR19564.1"/>
    <property type="molecule type" value="Genomic_DNA"/>
</dbReference>
<dbReference type="InterPro" id="IPR011110">
    <property type="entry name" value="Reg_prop"/>
</dbReference>
<dbReference type="InterPro" id="IPR011123">
    <property type="entry name" value="Y_Y_Y"/>
</dbReference>
<dbReference type="Pfam" id="PF07495">
    <property type="entry name" value="Y_Y_Y"/>
    <property type="match status" value="1"/>
</dbReference>
<keyword evidence="7" id="KW-0067">ATP-binding</keyword>
<dbReference type="GO" id="GO:0046983">
    <property type="term" value="F:protein dimerization activity"/>
    <property type="evidence" value="ECO:0007669"/>
    <property type="project" value="InterPro"/>
</dbReference>
<evidence type="ECO:0000256" key="4">
    <source>
        <dbReference type="ARBA" id="ARBA00022679"/>
    </source>
</evidence>
<dbReference type="PANTHER" id="PTHR24421:SF10">
    <property type="entry name" value="NITRATE_NITRITE SENSOR PROTEIN NARQ"/>
    <property type="match status" value="1"/>
</dbReference>
<evidence type="ECO:0000256" key="8">
    <source>
        <dbReference type="ARBA" id="ARBA00023012"/>
    </source>
</evidence>
<reference evidence="12" key="2">
    <citation type="submission" date="2023-01" db="EMBL/GenBank/DDBJ databases">
        <title>Draft genome sequence of Portibacter lacus strain NBRC 108769.</title>
        <authorList>
            <person name="Sun Q."/>
            <person name="Mori K."/>
        </authorList>
    </citation>
    <scope>NUCLEOTIDE SEQUENCE</scope>
    <source>
        <strain evidence="12">NBRC 108769</strain>
    </source>
</reference>
<sequence length="1140" mass="130330">MCFACKELSKTQNKDYILHPDKGELKGHFIPQDSLEPPVRIDISHVKGIKSRSPDTILAKQSTKPLSNIKESEIFIHNLHENRLEKPSKVKLKSYSISAQKPEIYKAGTADKRTIDEFMFYYYNDKNGLKNKEPIQEILFDSKGNLWAINIYTSLMKFDGQSFSYWTEEQGLKETAFRSFYIDENDEIWIVGIKGLTHFDGHNFQYFMPEDAEFESFQLIEVDQAGKFWLSGNTGLYRFDPRTKKCVKYGKEQGVDSQTITYLFCDSKNHLWLATKDQGIKIMNIQAEPGDPSYFIKQITNGSLFPCNQVTVINEDSQGNILMGSTEGITLLKKVQSSNYTSAILVNIFSSNGLPELKDNRSVILIKEKEPGRYYTIFNGIGLIIINYNHQSNYIAYSRDANIDPFYNNISFDTYGNVWLANYKAGIIKMQMNPFKSTEFFQFGEDGNINLANMTNRFCEDKWGRLWMGTFGYGIFRYIPSADGYTGQLLNYTTKQGMSSNYIDDFQLDTLGNIWIGTRNNGLIKMELDSISDIVHFYNYTEKEGFPVSLVPQLIMDNTGDIWGTLYEFDPDKTSGIFRIHGNEVLFYTEAQGLLAKNTWDMDQDTDLNFWVSSIGKGLNHIKIKGIYNAPEVTHFETESGLPGRLIRAITPDQYGGMWVGAESGNKLMKIDYDIADETYYYTSYGSQQGLINNNIQALLQDKNGNLWIGNEKGLSMKPIHGITGDEAFTNYLPEDGLPEGGIANNSIFQFKNSDIWISGGEGIVRFNHDDIKIKVGSPELKITNLYIYNESLNWVSDSTYELPNGIVIKNYDFDSLTAWNNLPINLSLSHNNNFISFDFVGVNLKAPHLIKYSYYLENWSSGWSAPSGSTNAVFGKLSPGKYNFKVKAKIENGDWSEIDQYSFTIRPPFWNTLFAYFIYLILIVLAIYFYIRFRIKSELAKVRSLENIRSKISADLHDDVGSVLTGIAMQTEYLATEKTEDIHAEMIEIGGMSRNAMERMRDIVWAIDAKKDRYENLVDRMRYFASNIFENSDFNYSFELTNISMIEAINPEVRQNIYLIFKEAITNVSKHSNGNDVKIKFFRLDNQLHLTVIDNGNNANIKNCKTEGLGLDNMNMRAKSIDAKLSISYEQGFKVHLII</sequence>
<keyword evidence="5" id="KW-0547">Nucleotide-binding</keyword>
<keyword evidence="9" id="KW-1133">Transmembrane helix</keyword>
<dbReference type="Gene3D" id="2.60.40.10">
    <property type="entry name" value="Immunoglobulins"/>
    <property type="match status" value="1"/>
</dbReference>
<feature type="domain" description="Signal transduction histidine kinase subgroup 3 dimerisation and phosphoacceptor" evidence="11">
    <location>
        <begin position="950"/>
        <end position="1008"/>
    </location>
</feature>
<organism evidence="12 13">
    <name type="scientific">Portibacter lacus</name>
    <dbReference type="NCBI Taxonomy" id="1099794"/>
    <lineage>
        <taxon>Bacteria</taxon>
        <taxon>Pseudomonadati</taxon>
        <taxon>Bacteroidota</taxon>
        <taxon>Saprospiria</taxon>
        <taxon>Saprospirales</taxon>
        <taxon>Haliscomenobacteraceae</taxon>
        <taxon>Portibacter</taxon>
    </lineage>
</organism>
<dbReference type="EC" id="2.7.13.3" evidence="2"/>
<comment type="caution">
    <text evidence="12">The sequence shown here is derived from an EMBL/GenBank/DDBJ whole genome shotgun (WGS) entry which is preliminary data.</text>
</comment>
<keyword evidence="9" id="KW-0812">Transmembrane</keyword>
<dbReference type="InterPro" id="IPR013783">
    <property type="entry name" value="Ig-like_fold"/>
</dbReference>
<gene>
    <name evidence="12" type="ORF">GCM10007940_41800</name>
</gene>
<evidence type="ECO:0000256" key="5">
    <source>
        <dbReference type="ARBA" id="ARBA00022741"/>
    </source>
</evidence>
<evidence type="ECO:0000256" key="2">
    <source>
        <dbReference type="ARBA" id="ARBA00012438"/>
    </source>
</evidence>
<dbReference type="SUPFAM" id="SSF63829">
    <property type="entry name" value="Calcium-dependent phosphotriesterase"/>
    <property type="match status" value="3"/>
</dbReference>
<dbReference type="InterPro" id="IPR036890">
    <property type="entry name" value="HATPase_C_sf"/>
</dbReference>
<dbReference type="InterPro" id="IPR050482">
    <property type="entry name" value="Sensor_HK_TwoCompSys"/>
</dbReference>
<dbReference type="InterPro" id="IPR011712">
    <property type="entry name" value="Sig_transdc_His_kin_sub3_dim/P"/>
</dbReference>
<dbReference type="RefSeq" id="WP_235291742.1">
    <property type="nucleotide sequence ID" value="NZ_BSOH01000027.1"/>
</dbReference>
<dbReference type="SUPFAM" id="SSF55874">
    <property type="entry name" value="ATPase domain of HSP90 chaperone/DNA topoisomerase II/histidine kinase"/>
    <property type="match status" value="1"/>
</dbReference>
<dbReference type="AlphaFoldDB" id="A0AA37STV8"/>
<dbReference type="Gene3D" id="3.30.565.10">
    <property type="entry name" value="Histidine kinase-like ATPase, C-terminal domain"/>
    <property type="match status" value="1"/>
</dbReference>
<dbReference type="InterPro" id="IPR015943">
    <property type="entry name" value="WD40/YVTN_repeat-like_dom_sf"/>
</dbReference>
<feature type="transmembrane region" description="Helical" evidence="9">
    <location>
        <begin position="910"/>
        <end position="932"/>
    </location>
</feature>
<accession>A0AA37STV8</accession>
<protein>
    <recommendedName>
        <fullName evidence="2">histidine kinase</fullName>
        <ecNumber evidence="2">2.7.13.3</ecNumber>
    </recommendedName>
</protein>
<keyword evidence="6" id="KW-0418">Kinase</keyword>